<gene>
    <name evidence="1" type="ORF">S01H1_76711</name>
</gene>
<accession>X0XSC0</accession>
<reference evidence="1" key="1">
    <citation type="journal article" date="2014" name="Front. Microbiol.">
        <title>High frequency of phylogenetically diverse reductive dehalogenase-homologous genes in deep subseafloor sedimentary metagenomes.</title>
        <authorList>
            <person name="Kawai M."/>
            <person name="Futagami T."/>
            <person name="Toyoda A."/>
            <person name="Takaki Y."/>
            <person name="Nishi S."/>
            <person name="Hori S."/>
            <person name="Arai W."/>
            <person name="Tsubouchi T."/>
            <person name="Morono Y."/>
            <person name="Uchiyama I."/>
            <person name="Ito T."/>
            <person name="Fujiyama A."/>
            <person name="Inagaki F."/>
            <person name="Takami H."/>
        </authorList>
    </citation>
    <scope>NUCLEOTIDE SEQUENCE</scope>
    <source>
        <strain evidence="1">Expedition CK06-06</strain>
    </source>
</reference>
<dbReference type="AlphaFoldDB" id="X0XSC0"/>
<protein>
    <submittedName>
        <fullName evidence="1">Uncharacterized protein</fullName>
    </submittedName>
</protein>
<sequence>MIEPQEALRIVLEKSPRLEAVEVPLPEADGAVLA</sequence>
<proteinExistence type="predicted"/>
<organism evidence="1">
    <name type="scientific">marine sediment metagenome</name>
    <dbReference type="NCBI Taxonomy" id="412755"/>
    <lineage>
        <taxon>unclassified sequences</taxon>
        <taxon>metagenomes</taxon>
        <taxon>ecological metagenomes</taxon>
    </lineage>
</organism>
<dbReference type="EMBL" id="BARS01051508">
    <property type="protein sequence ID" value="GAG46074.1"/>
    <property type="molecule type" value="Genomic_DNA"/>
</dbReference>
<evidence type="ECO:0000313" key="1">
    <source>
        <dbReference type="EMBL" id="GAG46074.1"/>
    </source>
</evidence>
<feature type="non-terminal residue" evidence="1">
    <location>
        <position position="34"/>
    </location>
</feature>
<comment type="caution">
    <text evidence="1">The sequence shown here is derived from an EMBL/GenBank/DDBJ whole genome shotgun (WGS) entry which is preliminary data.</text>
</comment>
<name>X0XSC0_9ZZZZ</name>